<comment type="caution">
    <text evidence="2">The sequence shown here is derived from an EMBL/GenBank/DDBJ whole genome shotgun (WGS) entry which is preliminary data.</text>
</comment>
<keyword evidence="1" id="KW-0732">Signal</keyword>
<protein>
    <recommendedName>
        <fullName evidence="4">Transporter</fullName>
    </recommendedName>
</protein>
<dbReference type="RefSeq" id="WP_179509232.1">
    <property type="nucleotide sequence ID" value="NZ_JACCBY010000003.1"/>
</dbReference>
<proteinExistence type="predicted"/>
<dbReference type="Pfam" id="PF13557">
    <property type="entry name" value="Phenol_MetA_deg"/>
    <property type="match status" value="1"/>
</dbReference>
<evidence type="ECO:0000313" key="2">
    <source>
        <dbReference type="EMBL" id="NYD90805.1"/>
    </source>
</evidence>
<sequence>MRRLAAAGGLAMMLAAAPALAQKSYCPERPGLDTPACVVERGRVSVETGVVDWTLDRQPDSRTDTVLIGDTLVRVGVADQIEARIGWTPYGHERVRDRATGTIDRVGQSGDVSLGMKAGLLHPDGNGLSLSLLPYVTLPVGGSTIGSRVAGGGVLVPVTFRLNDTVHLDATPEIDAQPDEERAGRHLRYSSAGGATVKLAKTVSAALEAQVIRDEDPDERSTQWLSAASVTWKPRKDWQFDMQTTLGLNHAAPDVELAAGISRRF</sequence>
<dbReference type="AlphaFoldDB" id="A0A7Y9FNZ6"/>
<reference evidence="2 3" key="2">
    <citation type="submission" date="2020-08" db="EMBL/GenBank/DDBJ databases">
        <title>The Agave Microbiome: Exploring the role of microbial communities in plant adaptations to desert environments.</title>
        <authorList>
            <person name="Partida-Martinez L.P."/>
        </authorList>
    </citation>
    <scope>NUCLEOTIDE SEQUENCE [LARGE SCALE GENOMIC DNA]</scope>
    <source>
        <strain evidence="2 3">AS2.3</strain>
    </source>
</reference>
<evidence type="ECO:0000256" key="1">
    <source>
        <dbReference type="SAM" id="SignalP"/>
    </source>
</evidence>
<evidence type="ECO:0008006" key="4">
    <source>
        <dbReference type="Google" id="ProtNLM"/>
    </source>
</evidence>
<reference evidence="2 3" key="1">
    <citation type="submission" date="2020-07" db="EMBL/GenBank/DDBJ databases">
        <authorList>
            <person name="Partida-Martinez L."/>
            <person name="Huntemann M."/>
            <person name="Clum A."/>
            <person name="Wang J."/>
            <person name="Palaniappan K."/>
            <person name="Ritter S."/>
            <person name="Chen I.-M."/>
            <person name="Stamatis D."/>
            <person name="Reddy T."/>
            <person name="O'Malley R."/>
            <person name="Daum C."/>
            <person name="Shapiro N."/>
            <person name="Ivanova N."/>
            <person name="Kyrpides N."/>
            <person name="Woyke T."/>
        </authorList>
    </citation>
    <scope>NUCLEOTIDE SEQUENCE [LARGE SCALE GENOMIC DNA]</scope>
    <source>
        <strain evidence="2 3">AS2.3</strain>
    </source>
</reference>
<dbReference type="Proteomes" id="UP000517753">
    <property type="component" value="Unassembled WGS sequence"/>
</dbReference>
<name>A0A7Y9FNZ6_9SPHN</name>
<keyword evidence="3" id="KW-1185">Reference proteome</keyword>
<organism evidence="2 3">
    <name type="scientific">Sphingomonas melonis</name>
    <dbReference type="NCBI Taxonomy" id="152682"/>
    <lineage>
        <taxon>Bacteria</taxon>
        <taxon>Pseudomonadati</taxon>
        <taxon>Pseudomonadota</taxon>
        <taxon>Alphaproteobacteria</taxon>
        <taxon>Sphingomonadales</taxon>
        <taxon>Sphingomonadaceae</taxon>
        <taxon>Sphingomonas</taxon>
    </lineage>
</organism>
<feature type="signal peptide" evidence="1">
    <location>
        <begin position="1"/>
        <end position="21"/>
    </location>
</feature>
<accession>A0A7Y9FNZ6</accession>
<gene>
    <name evidence="2" type="ORF">HD841_002602</name>
</gene>
<dbReference type="EMBL" id="JACCBY010000003">
    <property type="protein sequence ID" value="NYD90805.1"/>
    <property type="molecule type" value="Genomic_DNA"/>
</dbReference>
<feature type="chain" id="PRO_5030913303" description="Transporter" evidence="1">
    <location>
        <begin position="22"/>
        <end position="265"/>
    </location>
</feature>
<dbReference type="InterPro" id="IPR025737">
    <property type="entry name" value="FApF"/>
</dbReference>
<evidence type="ECO:0000313" key="3">
    <source>
        <dbReference type="Proteomes" id="UP000517753"/>
    </source>
</evidence>